<dbReference type="Proteomes" id="UP001597373">
    <property type="component" value="Unassembled WGS sequence"/>
</dbReference>
<reference evidence="3" key="1">
    <citation type="journal article" date="2019" name="Int. J. Syst. Evol. Microbiol.">
        <title>The Global Catalogue of Microorganisms (GCM) 10K type strain sequencing project: providing services to taxonomists for standard genome sequencing and annotation.</title>
        <authorList>
            <consortium name="The Broad Institute Genomics Platform"/>
            <consortium name="The Broad Institute Genome Sequencing Center for Infectious Disease"/>
            <person name="Wu L."/>
            <person name="Ma J."/>
        </authorList>
    </citation>
    <scope>NUCLEOTIDE SEQUENCE [LARGE SCALE GENOMIC DNA]</scope>
    <source>
        <strain evidence="3">KCTC 23707</strain>
    </source>
</reference>
<evidence type="ECO:0000313" key="3">
    <source>
        <dbReference type="Proteomes" id="UP001597373"/>
    </source>
</evidence>
<dbReference type="Gene3D" id="2.20.140.10">
    <property type="entry name" value="WGR domain"/>
    <property type="match status" value="1"/>
</dbReference>
<dbReference type="RefSeq" id="WP_345099857.1">
    <property type="nucleotide sequence ID" value="NZ_BAABGS010000071.1"/>
</dbReference>
<comment type="caution">
    <text evidence="2">The sequence shown here is derived from an EMBL/GenBank/DDBJ whole genome shotgun (WGS) entry which is preliminary data.</text>
</comment>
<keyword evidence="3" id="KW-1185">Reference proteome</keyword>
<dbReference type="InterPro" id="IPR008893">
    <property type="entry name" value="WGR_domain"/>
</dbReference>
<dbReference type="Pfam" id="PF05406">
    <property type="entry name" value="WGR"/>
    <property type="match status" value="1"/>
</dbReference>
<sequence>MVNAHEPTPSSSDQILTLTRVEPEKNIARFYTLSIEPTLFGDHALVRRWGRIGCRGRLRIDLHASRLDAEKAFRQLASIKRKRRYR</sequence>
<dbReference type="EMBL" id="JBHUIR010000062">
    <property type="protein sequence ID" value="MFD2261161.1"/>
    <property type="molecule type" value="Genomic_DNA"/>
</dbReference>
<organism evidence="2 3">
    <name type="scientific">Chelativorans composti</name>
    <dbReference type="NCBI Taxonomy" id="768533"/>
    <lineage>
        <taxon>Bacteria</taxon>
        <taxon>Pseudomonadati</taxon>
        <taxon>Pseudomonadota</taxon>
        <taxon>Alphaproteobacteria</taxon>
        <taxon>Hyphomicrobiales</taxon>
        <taxon>Phyllobacteriaceae</taxon>
        <taxon>Chelativorans</taxon>
    </lineage>
</organism>
<dbReference type="SUPFAM" id="SSF142921">
    <property type="entry name" value="WGR domain-like"/>
    <property type="match status" value="1"/>
</dbReference>
<protein>
    <submittedName>
        <fullName evidence="2">WGR domain-containing protein</fullName>
    </submittedName>
</protein>
<accession>A0ABW5DKW8</accession>
<dbReference type="SMART" id="SM00773">
    <property type="entry name" value="WGR"/>
    <property type="match status" value="1"/>
</dbReference>
<name>A0ABW5DKW8_9HYPH</name>
<gene>
    <name evidence="2" type="ORF">ACFSMZ_15530</name>
</gene>
<dbReference type="CDD" id="cd07996">
    <property type="entry name" value="WGR_MMR_like"/>
    <property type="match status" value="1"/>
</dbReference>
<feature type="domain" description="WGR" evidence="1">
    <location>
        <begin position="3"/>
        <end position="86"/>
    </location>
</feature>
<dbReference type="InterPro" id="IPR036930">
    <property type="entry name" value="WGR_dom_sf"/>
</dbReference>
<evidence type="ECO:0000313" key="2">
    <source>
        <dbReference type="EMBL" id="MFD2261161.1"/>
    </source>
</evidence>
<dbReference type="InterPro" id="IPR049809">
    <property type="entry name" value="YehF/YfeS-like_WGR"/>
</dbReference>
<dbReference type="PROSITE" id="PS51977">
    <property type="entry name" value="WGR"/>
    <property type="match status" value="1"/>
</dbReference>
<proteinExistence type="predicted"/>
<evidence type="ECO:0000259" key="1">
    <source>
        <dbReference type="PROSITE" id="PS51977"/>
    </source>
</evidence>